<dbReference type="Proteomes" id="UP000181790">
    <property type="component" value="Unassembled WGS sequence"/>
</dbReference>
<dbReference type="PANTHER" id="PTHR38445">
    <property type="entry name" value="HTH-TYPE TRANSCRIPTIONAL REPRESSOR YTRA"/>
    <property type="match status" value="1"/>
</dbReference>
<proteinExistence type="predicted"/>
<dbReference type="RefSeq" id="WP_071501416.1">
    <property type="nucleotide sequence ID" value="NZ_MORL01000001.1"/>
</dbReference>
<dbReference type="InterPro" id="IPR036390">
    <property type="entry name" value="WH_DNA-bd_sf"/>
</dbReference>
<keyword evidence="6" id="KW-1185">Reference proteome</keyword>
<evidence type="ECO:0000313" key="5">
    <source>
        <dbReference type="EMBL" id="OIN60912.1"/>
    </source>
</evidence>
<evidence type="ECO:0000256" key="3">
    <source>
        <dbReference type="ARBA" id="ARBA00023163"/>
    </source>
</evidence>
<dbReference type="GO" id="GO:0003677">
    <property type="term" value="F:DNA binding"/>
    <property type="evidence" value="ECO:0007669"/>
    <property type="project" value="UniProtKB-KW"/>
</dbReference>
<name>A0A1S2VQ75_9BACT</name>
<reference evidence="5 6" key="1">
    <citation type="submission" date="2016-10" db="EMBL/GenBank/DDBJ databases">
        <title>Arsenicibacter rosenii gen. nov., sp. nov., an efficient arsenic-methylating bacterium isolated from an arsenic-contaminated paddy soil.</title>
        <authorList>
            <person name="Huang K."/>
        </authorList>
    </citation>
    <scope>NUCLEOTIDE SEQUENCE [LARGE SCALE GENOMIC DNA]</scope>
    <source>
        <strain evidence="5 6">SM-1</strain>
    </source>
</reference>
<dbReference type="PANTHER" id="PTHR38445:SF10">
    <property type="entry name" value="GNTR-FAMILY TRANSCRIPTIONAL REGULATOR"/>
    <property type="match status" value="1"/>
</dbReference>
<dbReference type="GO" id="GO:0003700">
    <property type="term" value="F:DNA-binding transcription factor activity"/>
    <property type="evidence" value="ECO:0007669"/>
    <property type="project" value="InterPro"/>
</dbReference>
<dbReference type="AlphaFoldDB" id="A0A1S2VQ75"/>
<dbReference type="SUPFAM" id="SSF46785">
    <property type="entry name" value="Winged helix' DNA-binding domain"/>
    <property type="match status" value="1"/>
</dbReference>
<dbReference type="OrthoDB" id="362473at2"/>
<evidence type="ECO:0000256" key="2">
    <source>
        <dbReference type="ARBA" id="ARBA00023125"/>
    </source>
</evidence>
<accession>A0A1S2VQ75</accession>
<evidence type="ECO:0000259" key="4">
    <source>
        <dbReference type="PROSITE" id="PS50949"/>
    </source>
</evidence>
<dbReference type="InterPro" id="IPR036388">
    <property type="entry name" value="WH-like_DNA-bd_sf"/>
</dbReference>
<keyword evidence="2" id="KW-0238">DNA-binding</keyword>
<gene>
    <name evidence="5" type="ORF">BLX24_02160</name>
</gene>
<dbReference type="InterPro" id="IPR000524">
    <property type="entry name" value="Tscrpt_reg_HTH_GntR"/>
</dbReference>
<dbReference type="PROSITE" id="PS50949">
    <property type="entry name" value="HTH_GNTR"/>
    <property type="match status" value="1"/>
</dbReference>
<feature type="domain" description="HTH gntR-type" evidence="4">
    <location>
        <begin position="7"/>
        <end position="75"/>
    </location>
</feature>
<evidence type="ECO:0000313" key="6">
    <source>
        <dbReference type="Proteomes" id="UP000181790"/>
    </source>
</evidence>
<organism evidence="5 6">
    <name type="scientific">Arsenicibacter rosenii</name>
    <dbReference type="NCBI Taxonomy" id="1750698"/>
    <lineage>
        <taxon>Bacteria</taxon>
        <taxon>Pseudomonadati</taxon>
        <taxon>Bacteroidota</taxon>
        <taxon>Cytophagia</taxon>
        <taxon>Cytophagales</taxon>
        <taxon>Spirosomataceae</taxon>
        <taxon>Arsenicibacter</taxon>
    </lineage>
</organism>
<comment type="caution">
    <text evidence="5">The sequence shown here is derived from an EMBL/GenBank/DDBJ whole genome shotgun (WGS) entry which is preliminary data.</text>
</comment>
<keyword evidence="3" id="KW-0804">Transcription</keyword>
<keyword evidence="1" id="KW-0805">Transcription regulation</keyword>
<dbReference type="Gene3D" id="1.10.10.10">
    <property type="entry name" value="Winged helix-like DNA-binding domain superfamily/Winged helix DNA-binding domain"/>
    <property type="match status" value="1"/>
</dbReference>
<dbReference type="EMBL" id="MORL01000001">
    <property type="protein sequence ID" value="OIN60912.1"/>
    <property type="molecule type" value="Genomic_DNA"/>
</dbReference>
<sequence length="133" mass="15635">MEFRDKQAIYLQIAEYISEQILLNRWPAGERLPSVRDLAAELAVNPNTIMRTIDFLNQKEIITNKRGIGNFITDDAESRIKAFRRDQFMEAELPQLFRNMYLLGIDLQEIGKRYTAFVESNFNHANHEKNENQ</sequence>
<dbReference type="Pfam" id="PF00392">
    <property type="entry name" value="GntR"/>
    <property type="match status" value="1"/>
</dbReference>
<dbReference type="Gene3D" id="1.10.287.100">
    <property type="match status" value="1"/>
</dbReference>
<dbReference type="CDD" id="cd07377">
    <property type="entry name" value="WHTH_GntR"/>
    <property type="match status" value="1"/>
</dbReference>
<evidence type="ECO:0000256" key="1">
    <source>
        <dbReference type="ARBA" id="ARBA00023015"/>
    </source>
</evidence>
<dbReference type="SMART" id="SM00345">
    <property type="entry name" value="HTH_GNTR"/>
    <property type="match status" value="1"/>
</dbReference>
<protein>
    <submittedName>
        <fullName evidence="5">GntR family transcriptional regulator</fullName>
    </submittedName>
</protein>